<protein>
    <recommendedName>
        <fullName evidence="2">Ribonuclease H1 N-terminal domain-containing protein</fullName>
    </recommendedName>
</protein>
<feature type="domain" description="Ribonuclease H1 N-terminal" evidence="2">
    <location>
        <begin position="11"/>
        <end position="52"/>
    </location>
</feature>
<feature type="region of interest" description="Disordered" evidence="1">
    <location>
        <begin position="268"/>
        <end position="361"/>
    </location>
</feature>
<evidence type="ECO:0000313" key="3">
    <source>
        <dbReference type="EMBL" id="RYO86637.1"/>
    </source>
</evidence>
<dbReference type="Pfam" id="PF01693">
    <property type="entry name" value="Cauli_VI"/>
    <property type="match status" value="1"/>
</dbReference>
<feature type="compositionally biased region" description="Acidic residues" evidence="1">
    <location>
        <begin position="297"/>
        <end position="307"/>
    </location>
</feature>
<comment type="caution">
    <text evidence="3">The sequence shown here is derived from an EMBL/GenBank/DDBJ whole genome shotgun (WGS) entry which is preliminary data.</text>
</comment>
<evidence type="ECO:0000256" key="1">
    <source>
        <dbReference type="SAM" id="MobiDB-lite"/>
    </source>
</evidence>
<reference evidence="3 4" key="1">
    <citation type="submission" date="2018-06" db="EMBL/GenBank/DDBJ databases">
        <title>Complete Genomes of Monosporascus.</title>
        <authorList>
            <person name="Robinson A.J."/>
            <person name="Natvig D.O."/>
        </authorList>
    </citation>
    <scope>NUCLEOTIDE SEQUENCE [LARGE SCALE GENOMIC DNA]</scope>
    <source>
        <strain evidence="3 4">CBS 609.92</strain>
    </source>
</reference>
<name>A0ABY0H754_9PEZI</name>
<accession>A0ABY0H754</accession>
<feature type="compositionally biased region" description="Polar residues" evidence="1">
    <location>
        <begin position="86"/>
        <end position="106"/>
    </location>
</feature>
<feature type="compositionally biased region" description="Low complexity" evidence="1">
    <location>
        <begin position="308"/>
        <end position="326"/>
    </location>
</feature>
<feature type="region of interest" description="Disordered" evidence="1">
    <location>
        <begin position="66"/>
        <end position="107"/>
    </location>
</feature>
<dbReference type="PANTHER" id="PTHR38846:SF1">
    <property type="entry name" value="C3H1-TYPE DOMAIN-CONTAINING PROTEIN"/>
    <property type="match status" value="1"/>
</dbReference>
<dbReference type="InterPro" id="IPR009027">
    <property type="entry name" value="Ribosomal_bL9/RNase_H1_N"/>
</dbReference>
<dbReference type="InterPro" id="IPR037056">
    <property type="entry name" value="RNase_H1_N_sf"/>
</dbReference>
<evidence type="ECO:0000313" key="4">
    <source>
        <dbReference type="Proteomes" id="UP000294003"/>
    </source>
</evidence>
<dbReference type="Proteomes" id="UP000294003">
    <property type="component" value="Unassembled WGS sequence"/>
</dbReference>
<dbReference type="SUPFAM" id="SSF55658">
    <property type="entry name" value="L9 N-domain-like"/>
    <property type="match status" value="1"/>
</dbReference>
<keyword evidence="4" id="KW-1185">Reference proteome</keyword>
<dbReference type="Gene3D" id="3.40.970.10">
    <property type="entry name" value="Ribonuclease H1, N-terminal domain"/>
    <property type="match status" value="1"/>
</dbReference>
<dbReference type="EMBL" id="QJNS01000112">
    <property type="protein sequence ID" value="RYO86637.1"/>
    <property type="molecule type" value="Genomic_DNA"/>
</dbReference>
<proteinExistence type="predicted"/>
<gene>
    <name evidence="3" type="ORF">DL762_004649</name>
</gene>
<dbReference type="InterPro" id="IPR011320">
    <property type="entry name" value="RNase_H1_N"/>
</dbReference>
<evidence type="ECO:0000259" key="2">
    <source>
        <dbReference type="Pfam" id="PF01693"/>
    </source>
</evidence>
<sequence>MGKKKVPLFCYAVAIGRGPGLYKSWDECRRQVDGFQGNAYRGCETREQAEKFMEDRGAGAFAAFLDSQSADPGGPDMASRVKPEPSGSQSALAPKTSPSQTQQPRISSKKIISLQDIPPYRSSGQQQQPPASTQMTFKDEWAEIAASQQLPPGSQAWKEGRTKAMHEILEEIFFDGKSEVEGFQGMCRAVGVEPGSTREECKDAMLAVLVNIVDFIDDVRAGRPVEVWELEEWEEFRKYTDDDDKRFNLGIAKESGILSCFLQRLRDSGPKRPRTMPKRLSENVSAHAHLNRPTSDEVSDYVSDDMSDGISDSIPDSDLLDDTPSSATEPWSCASNSKKRGIVEEPGREAHEIKRPRIVID</sequence>
<feature type="compositionally biased region" description="Polar residues" evidence="1">
    <location>
        <begin position="327"/>
        <end position="336"/>
    </location>
</feature>
<dbReference type="PANTHER" id="PTHR38846">
    <property type="entry name" value="C3H1-TYPE DOMAIN-CONTAINING PROTEIN"/>
    <property type="match status" value="1"/>
</dbReference>
<feature type="compositionally biased region" description="Basic and acidic residues" evidence="1">
    <location>
        <begin position="341"/>
        <end position="361"/>
    </location>
</feature>
<organism evidence="3 4">
    <name type="scientific">Monosporascus cannonballus</name>
    <dbReference type="NCBI Taxonomy" id="155416"/>
    <lineage>
        <taxon>Eukaryota</taxon>
        <taxon>Fungi</taxon>
        <taxon>Dikarya</taxon>
        <taxon>Ascomycota</taxon>
        <taxon>Pezizomycotina</taxon>
        <taxon>Sordariomycetes</taxon>
        <taxon>Xylariomycetidae</taxon>
        <taxon>Xylariales</taxon>
        <taxon>Xylariales incertae sedis</taxon>
        <taxon>Monosporascus</taxon>
    </lineage>
</organism>